<accession>A0A511B9D0</accession>
<protein>
    <recommendedName>
        <fullName evidence="3">LysM domain-containing protein</fullName>
    </recommendedName>
</protein>
<evidence type="ECO:0000313" key="2">
    <source>
        <dbReference type="Proteomes" id="UP000321079"/>
    </source>
</evidence>
<name>A0A511B9D0_9PROT</name>
<sequence length="69" mass="7439">MQDFIVSAADISLFHVAARELGDASQWWRIAQVNGMTDPDLGRISQTVVLKIPSIEQDLTSGLPDGAGE</sequence>
<reference evidence="1 2" key="1">
    <citation type="submission" date="2019-07" db="EMBL/GenBank/DDBJ databases">
        <title>Whole genome shotgun sequence of Gluconobacter kanchanaburiensis NBRC 103587.</title>
        <authorList>
            <person name="Hosoyama A."/>
            <person name="Uohara A."/>
            <person name="Ohji S."/>
            <person name="Ichikawa N."/>
        </authorList>
    </citation>
    <scope>NUCLEOTIDE SEQUENCE [LARGE SCALE GENOMIC DNA]</scope>
    <source>
        <strain evidence="1 2">NBRC 103587</strain>
    </source>
</reference>
<dbReference type="OrthoDB" id="8453045at2"/>
<dbReference type="Proteomes" id="UP000321079">
    <property type="component" value="Unassembled WGS sequence"/>
</dbReference>
<dbReference type="AlphaFoldDB" id="A0A511B9D0"/>
<dbReference type="EMBL" id="BJVA01000007">
    <property type="protein sequence ID" value="GEK96292.1"/>
    <property type="molecule type" value="Genomic_DNA"/>
</dbReference>
<dbReference type="RefSeq" id="WP_146860875.1">
    <property type="nucleotide sequence ID" value="NZ_BARK01000008.1"/>
</dbReference>
<proteinExistence type="predicted"/>
<organism evidence="1 2">
    <name type="scientific">Gluconobacter kanchanaburiensis NBRC 103587</name>
    <dbReference type="NCBI Taxonomy" id="1307948"/>
    <lineage>
        <taxon>Bacteria</taxon>
        <taxon>Pseudomonadati</taxon>
        <taxon>Pseudomonadota</taxon>
        <taxon>Alphaproteobacteria</taxon>
        <taxon>Acetobacterales</taxon>
        <taxon>Acetobacteraceae</taxon>
        <taxon>Gluconobacter</taxon>
    </lineage>
</organism>
<evidence type="ECO:0000313" key="1">
    <source>
        <dbReference type="EMBL" id="GEK96292.1"/>
    </source>
</evidence>
<gene>
    <name evidence="1" type="ORF">GKA01_14890</name>
</gene>
<keyword evidence="2" id="KW-1185">Reference proteome</keyword>
<comment type="caution">
    <text evidence="1">The sequence shown here is derived from an EMBL/GenBank/DDBJ whole genome shotgun (WGS) entry which is preliminary data.</text>
</comment>
<evidence type="ECO:0008006" key="3">
    <source>
        <dbReference type="Google" id="ProtNLM"/>
    </source>
</evidence>